<dbReference type="EMBL" id="BAZW01000008">
    <property type="protein sequence ID" value="GAO29333.1"/>
    <property type="molecule type" value="Genomic_DNA"/>
</dbReference>
<accession>A0A0E9LVI7</accession>
<protein>
    <submittedName>
        <fullName evidence="2">Uncharacterized protein</fullName>
    </submittedName>
</protein>
<gene>
    <name evidence="2" type="ORF">JCM15548_11508</name>
</gene>
<sequence length="125" mass="14045">MEQRLLKCFNRTNKRLAFFPLLFLLIIAFGSCNDDAVTASVSENISNKPVATDSLVVDQLIERSNLFFNETGSKAEAYDAFLKEALDIAGRRGLVSQEAIIYNTIGKRYRNRSQYGEASNTITVR</sequence>
<dbReference type="STRING" id="1236989.JCM15548_11508"/>
<dbReference type="RefSeq" id="WP_157482465.1">
    <property type="nucleotide sequence ID" value="NZ_BAZW01000008.1"/>
</dbReference>
<comment type="caution">
    <text evidence="2">The sequence shown here is derived from an EMBL/GenBank/DDBJ whole genome shotgun (WGS) entry which is preliminary data.</text>
</comment>
<evidence type="ECO:0000313" key="3">
    <source>
        <dbReference type="Proteomes" id="UP000032900"/>
    </source>
</evidence>
<feature type="signal peptide" evidence="1">
    <location>
        <begin position="1"/>
        <end position="36"/>
    </location>
</feature>
<name>A0A0E9LVI7_9BACT</name>
<evidence type="ECO:0000313" key="2">
    <source>
        <dbReference type="EMBL" id="GAO29333.1"/>
    </source>
</evidence>
<proteinExistence type="predicted"/>
<reference evidence="2 3" key="1">
    <citation type="journal article" date="2015" name="Microbes Environ.">
        <title>Distribution and evolution of nitrogen fixation genes in the phylum bacteroidetes.</title>
        <authorList>
            <person name="Inoue J."/>
            <person name="Oshima K."/>
            <person name="Suda W."/>
            <person name="Sakamoto M."/>
            <person name="Iino T."/>
            <person name="Noda S."/>
            <person name="Hongoh Y."/>
            <person name="Hattori M."/>
            <person name="Ohkuma M."/>
        </authorList>
    </citation>
    <scope>NUCLEOTIDE SEQUENCE [LARGE SCALE GENOMIC DNA]</scope>
    <source>
        <strain evidence="2">JCM 15548</strain>
    </source>
</reference>
<evidence type="ECO:0000256" key="1">
    <source>
        <dbReference type="SAM" id="SignalP"/>
    </source>
</evidence>
<dbReference type="PROSITE" id="PS51257">
    <property type="entry name" value="PROKAR_LIPOPROTEIN"/>
    <property type="match status" value="1"/>
</dbReference>
<keyword evidence="3" id="KW-1185">Reference proteome</keyword>
<feature type="chain" id="PRO_5002428644" evidence="1">
    <location>
        <begin position="37"/>
        <end position="125"/>
    </location>
</feature>
<dbReference type="AlphaFoldDB" id="A0A0E9LVI7"/>
<dbReference type="Proteomes" id="UP000032900">
    <property type="component" value="Unassembled WGS sequence"/>
</dbReference>
<organism evidence="2 3">
    <name type="scientific">Geofilum rubicundum JCM 15548</name>
    <dbReference type="NCBI Taxonomy" id="1236989"/>
    <lineage>
        <taxon>Bacteria</taxon>
        <taxon>Pseudomonadati</taxon>
        <taxon>Bacteroidota</taxon>
        <taxon>Bacteroidia</taxon>
        <taxon>Marinilabiliales</taxon>
        <taxon>Marinilabiliaceae</taxon>
        <taxon>Geofilum</taxon>
    </lineage>
</organism>
<keyword evidence="1" id="KW-0732">Signal</keyword>